<feature type="region of interest" description="Disordered" evidence="1">
    <location>
        <begin position="501"/>
        <end position="527"/>
    </location>
</feature>
<feature type="region of interest" description="Disordered" evidence="1">
    <location>
        <begin position="440"/>
        <end position="475"/>
    </location>
</feature>
<feature type="domain" description="Mtf2-like C-terminal" evidence="2">
    <location>
        <begin position="209"/>
        <end position="391"/>
    </location>
</feature>
<comment type="caution">
    <text evidence="3">The sequence shown here is derived from an EMBL/GenBank/DDBJ whole genome shotgun (WGS) entry which is preliminary data.</text>
</comment>
<sequence length="527" mass="58790">MSLCSHTVRAISRTQARNSSTLLPFLYQTATIQQWKLATRPIQGRKISSRSKPTGDVPFTVDIPFADANGNLPPTRDDPVARKTTITDTERAAFEKLYKKFDAQGQGRKKQDGEHEELDQIADEYYEDDEDRTGNTLDKVFDVVLQGKARQKPSHTAIHERISRPKQRREAAAEAKGEAAPAGDSPREKNVAYKAERERVKKLRLDERDRVDKLLKNAQTDHQLWQVLEREVFDQLRKLDLDGAESKSATPDKKTKASGKGKGQAKGATQADKAQESQPATVDKRILFPNYPHHLLTALVMLRTNFPASPLPLTILPTMKSLGRSSYALGATTLLYRHLLRTAWLQQSSYALIDTLLIDMETNVIEFDTGILEVLDAIIKEYEMARSSRLGREMQLVYGMELWGEGAKKVKAWRNVVADRVGVKDEISARGVRWMERRKGDGAMRTGGTGEKTGRDGMSVEGENEVADREDGGSQAETMADAIPFVDDGEVRFESDRMLNVTNKPQLGAPDAGNERGEAESATKVLL</sequence>
<keyword evidence="4" id="KW-1185">Reference proteome</keyword>
<organism evidence="3 4">
    <name type="scientific">Setomelanomma holmii</name>
    <dbReference type="NCBI Taxonomy" id="210430"/>
    <lineage>
        <taxon>Eukaryota</taxon>
        <taxon>Fungi</taxon>
        <taxon>Dikarya</taxon>
        <taxon>Ascomycota</taxon>
        <taxon>Pezizomycotina</taxon>
        <taxon>Dothideomycetes</taxon>
        <taxon>Pleosporomycetidae</taxon>
        <taxon>Pleosporales</taxon>
        <taxon>Pleosporineae</taxon>
        <taxon>Phaeosphaeriaceae</taxon>
        <taxon>Setomelanomma</taxon>
    </lineage>
</organism>
<dbReference type="OrthoDB" id="2444174at2759"/>
<feature type="compositionally biased region" description="Basic and acidic residues" evidence="1">
    <location>
        <begin position="157"/>
        <end position="177"/>
    </location>
</feature>
<reference evidence="3" key="1">
    <citation type="journal article" date="2020" name="Stud. Mycol.">
        <title>101 Dothideomycetes genomes: a test case for predicting lifestyles and emergence of pathogens.</title>
        <authorList>
            <person name="Haridas S."/>
            <person name="Albert R."/>
            <person name="Binder M."/>
            <person name="Bloem J."/>
            <person name="Labutti K."/>
            <person name="Salamov A."/>
            <person name="Andreopoulos B."/>
            <person name="Baker S."/>
            <person name="Barry K."/>
            <person name="Bills G."/>
            <person name="Bluhm B."/>
            <person name="Cannon C."/>
            <person name="Castanera R."/>
            <person name="Culley D."/>
            <person name="Daum C."/>
            <person name="Ezra D."/>
            <person name="Gonzalez J."/>
            <person name="Henrissat B."/>
            <person name="Kuo A."/>
            <person name="Liang C."/>
            <person name="Lipzen A."/>
            <person name="Lutzoni F."/>
            <person name="Magnuson J."/>
            <person name="Mondo S."/>
            <person name="Nolan M."/>
            <person name="Ohm R."/>
            <person name="Pangilinan J."/>
            <person name="Park H.-J."/>
            <person name="Ramirez L."/>
            <person name="Alfaro M."/>
            <person name="Sun H."/>
            <person name="Tritt A."/>
            <person name="Yoshinaga Y."/>
            <person name="Zwiers L.-H."/>
            <person name="Turgeon B."/>
            <person name="Goodwin S."/>
            <person name="Spatafora J."/>
            <person name="Crous P."/>
            <person name="Grigoriev I."/>
        </authorList>
    </citation>
    <scope>NUCLEOTIDE SEQUENCE</scope>
    <source>
        <strain evidence="3">CBS 110217</strain>
    </source>
</reference>
<evidence type="ECO:0000313" key="3">
    <source>
        <dbReference type="EMBL" id="KAF2030852.1"/>
    </source>
</evidence>
<evidence type="ECO:0000256" key="1">
    <source>
        <dbReference type="SAM" id="MobiDB-lite"/>
    </source>
</evidence>
<dbReference type="Pfam" id="PF19189">
    <property type="entry name" value="Mtf2"/>
    <property type="match status" value="1"/>
</dbReference>
<dbReference type="GO" id="GO:0005739">
    <property type="term" value="C:mitochondrion"/>
    <property type="evidence" value="ECO:0007669"/>
    <property type="project" value="InterPro"/>
</dbReference>
<protein>
    <recommendedName>
        <fullName evidence="2">Mtf2-like C-terminal domain-containing protein</fullName>
    </recommendedName>
</protein>
<feature type="compositionally biased region" description="Basic and acidic residues" evidence="1">
    <location>
        <begin position="244"/>
        <end position="255"/>
    </location>
</feature>
<name>A0A9P4HB65_9PLEO</name>
<accession>A0A9P4HB65</accession>
<gene>
    <name evidence="3" type="ORF">EK21DRAFT_64555</name>
</gene>
<proteinExistence type="predicted"/>
<dbReference type="PANTHER" id="PTHR39468:SF1">
    <property type="entry name" value="MTF2-LIKE C-TERMINAL DOMAIN-CONTAINING PROTEIN"/>
    <property type="match status" value="1"/>
</dbReference>
<feature type="compositionally biased region" description="Basic and acidic residues" evidence="1">
    <location>
        <begin position="185"/>
        <end position="195"/>
    </location>
</feature>
<feature type="region of interest" description="Disordered" evidence="1">
    <location>
        <begin position="244"/>
        <end position="280"/>
    </location>
</feature>
<dbReference type="AlphaFoldDB" id="A0A9P4HB65"/>
<evidence type="ECO:0000313" key="4">
    <source>
        <dbReference type="Proteomes" id="UP000799777"/>
    </source>
</evidence>
<dbReference type="PANTHER" id="PTHR39468">
    <property type="entry name" value="CHROMOSOME 7, WHOLE GENOME SHOTGUN SEQUENCE"/>
    <property type="match status" value="1"/>
</dbReference>
<feature type="region of interest" description="Disordered" evidence="1">
    <location>
        <begin position="148"/>
        <end position="195"/>
    </location>
</feature>
<dbReference type="Proteomes" id="UP000799777">
    <property type="component" value="Unassembled WGS sequence"/>
</dbReference>
<dbReference type="InterPro" id="IPR040009">
    <property type="entry name" value="Mtf2/C5D6.12-like"/>
</dbReference>
<dbReference type="EMBL" id="ML978186">
    <property type="protein sequence ID" value="KAF2030852.1"/>
    <property type="molecule type" value="Genomic_DNA"/>
</dbReference>
<dbReference type="InterPro" id="IPR043837">
    <property type="entry name" value="Mtf2-like_C"/>
</dbReference>
<evidence type="ECO:0000259" key="2">
    <source>
        <dbReference type="Pfam" id="PF19189"/>
    </source>
</evidence>